<evidence type="ECO:0000313" key="1">
    <source>
        <dbReference type="EMBL" id="KAK9772376.1"/>
    </source>
</evidence>
<reference evidence="1 2" key="1">
    <citation type="submission" date="2024-02" db="EMBL/GenBank/DDBJ databases">
        <title>First draft genome assembly of two strains of Seiridium cardinale.</title>
        <authorList>
            <person name="Emiliani G."/>
            <person name="Scali E."/>
        </authorList>
    </citation>
    <scope>NUCLEOTIDE SEQUENCE [LARGE SCALE GENOMIC DNA]</scope>
    <source>
        <strain evidence="1 2">BM-138-000479</strain>
    </source>
</reference>
<name>A0ABR2XFH4_9PEZI</name>
<proteinExistence type="predicted"/>
<keyword evidence="2" id="KW-1185">Reference proteome</keyword>
<sequence length="336" mass="37285">MADTQDKNASARERIVSFVLNLLSYVVAWVNRAFNVVVGIKTAPESLTRQVNPSRQADDKATFVADVEGFVAKTPNSVRNFFKGKPDYIKDVAQRAADLADDPTTPICRKDLLPKTISVSLHQQVLYCDDSGSMKRDGRWDAQRNLANRIARITTRILPPGEGVALRFINQNVDNSTSLTYEQIGDIIGSTKWGGDTPIGTSLQTKILQPLVYDKIQSDVKLDRPLLVSIITDGMPEPEPRNTLVNTIVDCGDRLMNAGYDRASVKFVIGRVGTAKMAATFLSEVQADQRIADVVHVVDDQMDKKMEDVKDSMELDRWLIETLFSPIKDAGDKKTN</sequence>
<dbReference type="Gene3D" id="3.40.50.410">
    <property type="entry name" value="von Willebrand factor, type A domain"/>
    <property type="match status" value="1"/>
</dbReference>
<protein>
    <recommendedName>
        <fullName evidence="3">VWFA domain-containing protein</fullName>
    </recommendedName>
</protein>
<dbReference type="Proteomes" id="UP001465668">
    <property type="component" value="Unassembled WGS sequence"/>
</dbReference>
<organism evidence="1 2">
    <name type="scientific">Seiridium cardinale</name>
    <dbReference type="NCBI Taxonomy" id="138064"/>
    <lineage>
        <taxon>Eukaryota</taxon>
        <taxon>Fungi</taxon>
        <taxon>Dikarya</taxon>
        <taxon>Ascomycota</taxon>
        <taxon>Pezizomycotina</taxon>
        <taxon>Sordariomycetes</taxon>
        <taxon>Xylariomycetidae</taxon>
        <taxon>Amphisphaeriales</taxon>
        <taxon>Sporocadaceae</taxon>
        <taxon>Seiridium</taxon>
    </lineage>
</organism>
<evidence type="ECO:0000313" key="2">
    <source>
        <dbReference type="Proteomes" id="UP001465668"/>
    </source>
</evidence>
<accession>A0ABR2XFH4</accession>
<dbReference type="InterPro" id="IPR036465">
    <property type="entry name" value="vWFA_dom_sf"/>
</dbReference>
<gene>
    <name evidence="1" type="ORF">SCAR479_10914</name>
</gene>
<dbReference type="PANTHER" id="PTHR34706">
    <property type="entry name" value="SLR1338 PROTEIN"/>
    <property type="match status" value="1"/>
</dbReference>
<dbReference type="PANTHER" id="PTHR34706:SF3">
    <property type="entry name" value="ANKYRIN REPEAT PROTEIN (AFU_ORTHOLOGUE AFUA_7G06200)"/>
    <property type="match status" value="1"/>
</dbReference>
<comment type="caution">
    <text evidence="1">The sequence shown here is derived from an EMBL/GenBank/DDBJ whole genome shotgun (WGS) entry which is preliminary data.</text>
</comment>
<dbReference type="SUPFAM" id="SSF53300">
    <property type="entry name" value="vWA-like"/>
    <property type="match status" value="1"/>
</dbReference>
<dbReference type="EMBL" id="JARVKM010000062">
    <property type="protein sequence ID" value="KAK9772376.1"/>
    <property type="molecule type" value="Genomic_DNA"/>
</dbReference>
<evidence type="ECO:0008006" key="3">
    <source>
        <dbReference type="Google" id="ProtNLM"/>
    </source>
</evidence>